<dbReference type="Gene3D" id="1.20.1250.20">
    <property type="entry name" value="MFS general substrate transporter like domains"/>
    <property type="match status" value="2"/>
</dbReference>
<dbReference type="InterPro" id="IPR036259">
    <property type="entry name" value="MFS_trans_sf"/>
</dbReference>
<dbReference type="InterPro" id="IPR010645">
    <property type="entry name" value="MFS_4"/>
</dbReference>
<proteinExistence type="predicted"/>
<protein>
    <submittedName>
        <fullName evidence="6">YbfB/YjiJ family MFS transporter</fullName>
    </submittedName>
</protein>
<feature type="transmembrane region" description="Helical" evidence="4">
    <location>
        <begin position="161"/>
        <end position="181"/>
    </location>
</feature>
<feature type="domain" description="Major facilitator superfamily (MFS) profile" evidence="5">
    <location>
        <begin position="197"/>
        <end position="382"/>
    </location>
</feature>
<feature type="transmembrane region" description="Helical" evidence="4">
    <location>
        <begin position="77"/>
        <end position="97"/>
    </location>
</feature>
<accession>A0ABW5DY38</accession>
<reference evidence="7" key="1">
    <citation type="journal article" date="2019" name="Int. J. Syst. Evol. Microbiol.">
        <title>The Global Catalogue of Microorganisms (GCM) 10K type strain sequencing project: providing services to taxonomists for standard genome sequencing and annotation.</title>
        <authorList>
            <consortium name="The Broad Institute Genomics Platform"/>
            <consortium name="The Broad Institute Genome Sequencing Center for Infectious Disease"/>
            <person name="Wu L."/>
            <person name="Ma J."/>
        </authorList>
    </citation>
    <scope>NUCLEOTIDE SEQUENCE [LARGE SCALE GENOMIC DNA]</scope>
    <source>
        <strain evidence="7">CGMCC 1.19062</strain>
    </source>
</reference>
<feature type="transmembrane region" description="Helical" evidence="4">
    <location>
        <begin position="353"/>
        <end position="373"/>
    </location>
</feature>
<dbReference type="Proteomes" id="UP001597295">
    <property type="component" value="Unassembled WGS sequence"/>
</dbReference>
<feature type="transmembrane region" description="Helical" evidence="4">
    <location>
        <begin position="46"/>
        <end position="65"/>
    </location>
</feature>
<evidence type="ECO:0000256" key="1">
    <source>
        <dbReference type="ARBA" id="ARBA00022692"/>
    </source>
</evidence>
<keyword evidence="1 4" id="KW-0812">Transmembrane</keyword>
<feature type="transmembrane region" description="Helical" evidence="4">
    <location>
        <begin position="193"/>
        <end position="217"/>
    </location>
</feature>
<dbReference type="InterPro" id="IPR020846">
    <property type="entry name" value="MFS_dom"/>
</dbReference>
<evidence type="ECO:0000256" key="2">
    <source>
        <dbReference type="ARBA" id="ARBA00022989"/>
    </source>
</evidence>
<evidence type="ECO:0000256" key="4">
    <source>
        <dbReference type="SAM" id="Phobius"/>
    </source>
</evidence>
<comment type="caution">
    <text evidence="6">The sequence shown here is derived from an EMBL/GenBank/DDBJ whole genome shotgun (WGS) entry which is preliminary data.</text>
</comment>
<sequence>MRQIFSLALPGLLALLIGHGVGRFAFTPLIPTLVQAGWASPGEAAFLGAAGLAGYFIGAISVLWAARRFGPAPVIRFALLLVLVGTAAGALPLGFWFWLPWRIGAGISGAFIIILAASATLARSPPAIRGKVAGVMFAGIGTGTMLSGTLVPLVASYGPVTAWLSLAALVAVALPLAWGNWPDRATAAPPKIRWSLALLLVAFGYAADAIGFVPHTVFLVDYVARGLGLGLGQGGTVWVAFGIGAMMGPLLAGLMADRFGFPASFAAVLVLKGISVGMILTSNSMPVLLISALVTGALTPGIAVVASGTALVFAGVEGHMGAWRTLTVVFAAAQGLGGWAFSTWFATTGDYRGLFWSAMIVFAAGAAAALFAVRLAPKREIV</sequence>
<dbReference type="PANTHER" id="PTHR23537:SF1">
    <property type="entry name" value="SUGAR TRANSPORTER"/>
    <property type="match status" value="1"/>
</dbReference>
<keyword evidence="3 4" id="KW-0472">Membrane</keyword>
<feature type="transmembrane region" description="Helical" evidence="4">
    <location>
        <begin position="287"/>
        <end position="314"/>
    </location>
</feature>
<feature type="transmembrane region" description="Helical" evidence="4">
    <location>
        <begin position="263"/>
        <end position="281"/>
    </location>
</feature>
<name>A0ABW5DY38_9PROT</name>
<evidence type="ECO:0000313" key="6">
    <source>
        <dbReference type="EMBL" id="MFD2265361.1"/>
    </source>
</evidence>
<gene>
    <name evidence="6" type="ORF">ACFSM5_20825</name>
</gene>
<evidence type="ECO:0000259" key="5">
    <source>
        <dbReference type="PROSITE" id="PS50850"/>
    </source>
</evidence>
<dbReference type="Pfam" id="PF06779">
    <property type="entry name" value="MFS_4"/>
    <property type="match status" value="1"/>
</dbReference>
<dbReference type="EMBL" id="JBHUIP010000016">
    <property type="protein sequence ID" value="MFD2265361.1"/>
    <property type="molecule type" value="Genomic_DNA"/>
</dbReference>
<dbReference type="PROSITE" id="PS50850">
    <property type="entry name" value="MFS"/>
    <property type="match status" value="1"/>
</dbReference>
<feature type="transmembrane region" description="Helical" evidence="4">
    <location>
        <begin position="134"/>
        <end position="155"/>
    </location>
</feature>
<dbReference type="SUPFAM" id="SSF103473">
    <property type="entry name" value="MFS general substrate transporter"/>
    <property type="match status" value="1"/>
</dbReference>
<evidence type="ECO:0000256" key="3">
    <source>
        <dbReference type="ARBA" id="ARBA00023136"/>
    </source>
</evidence>
<evidence type="ECO:0000313" key="7">
    <source>
        <dbReference type="Proteomes" id="UP001597295"/>
    </source>
</evidence>
<feature type="transmembrane region" description="Helical" evidence="4">
    <location>
        <begin position="326"/>
        <end position="347"/>
    </location>
</feature>
<dbReference type="RefSeq" id="WP_379878618.1">
    <property type="nucleotide sequence ID" value="NZ_JBHUIP010000016.1"/>
</dbReference>
<organism evidence="6 7">
    <name type="scientific">Lacibacterium aquatile</name>
    <dbReference type="NCBI Taxonomy" id="1168082"/>
    <lineage>
        <taxon>Bacteria</taxon>
        <taxon>Pseudomonadati</taxon>
        <taxon>Pseudomonadota</taxon>
        <taxon>Alphaproteobacteria</taxon>
        <taxon>Rhodospirillales</taxon>
        <taxon>Rhodospirillaceae</taxon>
    </lineage>
</organism>
<keyword evidence="7" id="KW-1185">Reference proteome</keyword>
<feature type="transmembrane region" description="Helical" evidence="4">
    <location>
        <begin position="237"/>
        <end position="256"/>
    </location>
</feature>
<feature type="transmembrane region" description="Helical" evidence="4">
    <location>
        <begin position="103"/>
        <end position="122"/>
    </location>
</feature>
<keyword evidence="2 4" id="KW-1133">Transmembrane helix</keyword>
<dbReference type="PANTHER" id="PTHR23537">
    <property type="match status" value="1"/>
</dbReference>